<dbReference type="EMBL" id="MK947455">
    <property type="protein sequence ID" value="QDO67042.1"/>
    <property type="molecule type" value="Genomic_DNA"/>
</dbReference>
<protein>
    <submittedName>
        <fullName evidence="1">Chemokine binding protein 112.0</fullName>
    </submittedName>
</protein>
<name>A0A516EL51_9POXV</name>
<accession>A0A516EL51</accession>
<proteinExistence type="predicted"/>
<dbReference type="Pfam" id="PF02250">
    <property type="entry name" value="Orthopox_35kD"/>
    <property type="match status" value="1"/>
</dbReference>
<organism evidence="1">
    <name type="scientific">Parapoxvirus of red deer in New Zealand</name>
    <dbReference type="NCBI Taxonomy" id="129728"/>
    <lineage>
        <taxon>Viruses</taxon>
        <taxon>Varidnaviria</taxon>
        <taxon>Bamfordvirae</taxon>
        <taxon>Nucleocytoviricota</taxon>
        <taxon>Pokkesviricetes</taxon>
        <taxon>Chitovirales</taxon>
        <taxon>Poxviridae</taxon>
        <taxon>Chordopoxvirinae</taxon>
        <taxon>Parapoxvirus</taxon>
        <taxon>Parapoxvirus reddeerpox</taxon>
    </lineage>
</organism>
<dbReference type="Gene3D" id="2.60.240.10">
    <property type="entry name" value="Major secreted virus protein"/>
    <property type="match status" value="1"/>
</dbReference>
<dbReference type="InterPro" id="IPR003184">
    <property type="entry name" value="Orthopox_35kDa"/>
</dbReference>
<dbReference type="SUPFAM" id="SSF49889">
    <property type="entry name" value="Soluble secreted chemokine inhibitor, VCCI"/>
    <property type="match status" value="1"/>
</dbReference>
<dbReference type="InterPro" id="IPR036540">
    <property type="entry name" value="Pox_vCCI-like_sf"/>
</dbReference>
<evidence type="ECO:0000313" key="1">
    <source>
        <dbReference type="EMBL" id="QDO67042.1"/>
    </source>
</evidence>
<sequence>MRCLILTAVLAAALALIGAAPSSPEKKEFCEAHPYDLYARLSLFMKIERTLHSEVSSQCVLDIQNNRTGGLDWTEAYVEASGINVSVNVFGDEVYIPLSYVSVAYDPTKMDGFVYVNVSSFRPWEQYTKNLSDEGYHGLKQILQYGVVLINVGCDGQAILTTPAPPTTPPSTETTTIEHDYVYASPTPPDTQRDRKKNPDSVTVIMDFDKTCIKDVQVYFEIRDACLDHKEKSPLRIVGKTDRGDGILKEIKRLESGNRVCSMHLDQDSGNETFDV</sequence>
<reference evidence="1" key="1">
    <citation type="journal article" date="2019" name="Front. Microbiol.">
        <title>Chemokine-Binding Proteins Encoded by Parapoxvirus of Red Deer of New Zealand Display Evidence of Gene Duplication and Divergence of Ligand Specificity.</title>
        <authorList>
            <person name="Sharif S."/>
            <person name="Ueda N."/>
            <person name="Nakatani Y."/>
            <person name="Wise L."/>
            <person name="Clifton S."/>
            <person name="Lateef Z."/>
            <person name="Mercer A."/>
            <person name="Fleming S."/>
        </authorList>
    </citation>
    <scope>NUCLEOTIDE SEQUENCE</scope>
    <source>
        <strain evidence="1">RD86</strain>
    </source>
</reference>